<dbReference type="EC" id="2.7.1.4" evidence="1"/>
<protein>
    <submittedName>
        <fullName evidence="1">Fructokinase</fullName>
        <ecNumber evidence="1">2.7.1.4</ecNumber>
    </submittedName>
</protein>
<accession>A0A839ZXG1</accession>
<name>A0A839ZXG1_9CAUL</name>
<dbReference type="Pfam" id="PF00480">
    <property type="entry name" value="ROK"/>
    <property type="match status" value="1"/>
</dbReference>
<dbReference type="AlphaFoldDB" id="A0A839ZXG1"/>
<evidence type="ECO:0000313" key="2">
    <source>
        <dbReference type="Proteomes" id="UP000530564"/>
    </source>
</evidence>
<dbReference type="Proteomes" id="UP000530564">
    <property type="component" value="Unassembled WGS sequence"/>
</dbReference>
<organism evidence="1 2">
    <name type="scientific">Phenylobacterium haematophilum</name>
    <dbReference type="NCBI Taxonomy" id="98513"/>
    <lineage>
        <taxon>Bacteria</taxon>
        <taxon>Pseudomonadati</taxon>
        <taxon>Pseudomonadota</taxon>
        <taxon>Alphaproteobacteria</taxon>
        <taxon>Caulobacterales</taxon>
        <taxon>Caulobacteraceae</taxon>
        <taxon>Phenylobacterium</taxon>
    </lineage>
</organism>
<proteinExistence type="predicted"/>
<sequence>MIRIGVDFGGTKIEAAALDAQGRFQARVRGASPRDYAAGLEAVRELVSEAERQAGVKGARIGVGGPGSPSPATGLMRNANSTELNGHPFPTDLARVLERPIRYANDANCLALSEAVDGAAAGRHVVFAAILGTGCGAGVAVHRAILEGRNAFAGEWGHMPLPWPTDAEHPGPSCWCGRHGCMELWVSGPGLAKDHGGGLSAEQVVQAARSGELSAADALERYVDRLARGLAVVCDVLDPDVIVLGGGMSNVGELYERLPAAIAPLVFSDVFETEIRPAMHGDSSGVRGAAWLWPLSP</sequence>
<evidence type="ECO:0000313" key="1">
    <source>
        <dbReference type="EMBL" id="MBB3890419.1"/>
    </source>
</evidence>
<dbReference type="InterPro" id="IPR049874">
    <property type="entry name" value="ROK_cs"/>
</dbReference>
<dbReference type="SUPFAM" id="SSF53067">
    <property type="entry name" value="Actin-like ATPase domain"/>
    <property type="match status" value="1"/>
</dbReference>
<dbReference type="CDD" id="cd24066">
    <property type="entry name" value="ASKHA_NBD_ROK_EcFRK-like"/>
    <property type="match status" value="1"/>
</dbReference>
<dbReference type="InterPro" id="IPR043129">
    <property type="entry name" value="ATPase_NBD"/>
</dbReference>
<keyword evidence="1" id="KW-0418">Kinase</keyword>
<comment type="caution">
    <text evidence="1">The sequence shown here is derived from an EMBL/GenBank/DDBJ whole genome shotgun (WGS) entry which is preliminary data.</text>
</comment>
<keyword evidence="1" id="KW-0808">Transferase</keyword>
<dbReference type="Gene3D" id="3.30.420.40">
    <property type="match status" value="2"/>
</dbReference>
<dbReference type="RefSeq" id="WP_183770473.1">
    <property type="nucleotide sequence ID" value="NZ_JACIDK010000001.1"/>
</dbReference>
<dbReference type="PANTHER" id="PTHR18964">
    <property type="entry name" value="ROK (REPRESSOR, ORF, KINASE) FAMILY"/>
    <property type="match status" value="1"/>
</dbReference>
<dbReference type="PANTHER" id="PTHR18964:SF174">
    <property type="entry name" value="D-ALLOSE KINASE-RELATED"/>
    <property type="match status" value="1"/>
</dbReference>
<dbReference type="GO" id="GO:0008865">
    <property type="term" value="F:fructokinase activity"/>
    <property type="evidence" value="ECO:0007669"/>
    <property type="project" value="UniProtKB-EC"/>
</dbReference>
<dbReference type="PROSITE" id="PS01125">
    <property type="entry name" value="ROK"/>
    <property type="match status" value="1"/>
</dbReference>
<dbReference type="InterPro" id="IPR000600">
    <property type="entry name" value="ROK"/>
</dbReference>
<reference evidence="1 2" key="1">
    <citation type="submission" date="2020-08" db="EMBL/GenBank/DDBJ databases">
        <title>Genomic Encyclopedia of Type Strains, Phase IV (KMG-IV): sequencing the most valuable type-strain genomes for metagenomic binning, comparative biology and taxonomic classification.</title>
        <authorList>
            <person name="Goeker M."/>
        </authorList>
    </citation>
    <scope>NUCLEOTIDE SEQUENCE [LARGE SCALE GENOMIC DNA]</scope>
    <source>
        <strain evidence="1 2">DSM 21793</strain>
    </source>
</reference>
<keyword evidence="2" id="KW-1185">Reference proteome</keyword>
<gene>
    <name evidence="1" type="ORF">GGQ61_001116</name>
</gene>
<dbReference type="EMBL" id="JACIDK010000001">
    <property type="protein sequence ID" value="MBB3890419.1"/>
    <property type="molecule type" value="Genomic_DNA"/>
</dbReference>